<sequence>MRGFAGMFRDAEQLFYKKALTDEGRMDIFHFPRLNNTFLGLSRHGEKKLCRNEKKLLTQPRGWCINLHRAAEKSGRGRRPSGGSLTSE</sequence>
<proteinExistence type="predicted"/>
<accession>A0A0X8JHH7</accession>
<evidence type="ECO:0000313" key="3">
    <source>
        <dbReference type="Proteomes" id="UP000069241"/>
    </source>
</evidence>
<dbReference type="Proteomes" id="UP000069241">
    <property type="component" value="Chromosome"/>
</dbReference>
<evidence type="ECO:0000256" key="1">
    <source>
        <dbReference type="SAM" id="MobiDB-lite"/>
    </source>
</evidence>
<evidence type="ECO:0000313" key="2">
    <source>
        <dbReference type="EMBL" id="AMD88751.1"/>
    </source>
</evidence>
<gene>
    <name evidence="2" type="ORF">AXF13_00670</name>
</gene>
<keyword evidence="3" id="KW-1185">Reference proteome</keyword>
<protein>
    <submittedName>
        <fullName evidence="2">Uncharacterized protein</fullName>
    </submittedName>
</protein>
<dbReference type="AlphaFoldDB" id="A0A0X8JHH7"/>
<name>A0A0X8JHH7_9BACT</name>
<organism evidence="2 3">
    <name type="scientific">Desulfovibrio fairfieldensis</name>
    <dbReference type="NCBI Taxonomy" id="44742"/>
    <lineage>
        <taxon>Bacteria</taxon>
        <taxon>Pseudomonadati</taxon>
        <taxon>Thermodesulfobacteriota</taxon>
        <taxon>Desulfovibrionia</taxon>
        <taxon>Desulfovibrionales</taxon>
        <taxon>Desulfovibrionaceae</taxon>
        <taxon>Desulfovibrio</taxon>
    </lineage>
</organism>
<dbReference type="STRING" id="44742.AXF13_00670"/>
<reference evidence="3" key="1">
    <citation type="submission" date="2016-02" db="EMBL/GenBank/DDBJ databases">
        <authorList>
            <person name="Holder M.E."/>
            <person name="Ajami N.J."/>
            <person name="Petrosino J.F."/>
        </authorList>
    </citation>
    <scope>NUCLEOTIDE SEQUENCE [LARGE SCALE GENOMIC DNA]</scope>
    <source>
        <strain evidence="3">CCUG 45958</strain>
    </source>
</reference>
<dbReference type="KEGG" id="dfi:AXF13_00670"/>
<dbReference type="EMBL" id="CP014229">
    <property type="protein sequence ID" value="AMD88751.1"/>
    <property type="molecule type" value="Genomic_DNA"/>
</dbReference>
<feature type="region of interest" description="Disordered" evidence="1">
    <location>
        <begin position="69"/>
        <end position="88"/>
    </location>
</feature>